<dbReference type="Pfam" id="PF13568">
    <property type="entry name" value="OMP_b-brl_2"/>
    <property type="match status" value="1"/>
</dbReference>
<dbReference type="InterPro" id="IPR025665">
    <property type="entry name" value="Beta-barrel_OMP_2"/>
</dbReference>
<reference evidence="2 3" key="1">
    <citation type="submission" date="2018-05" db="EMBL/GenBank/DDBJ databases">
        <title>Complete genome sequence of Flagellimonas aquimarina ECD12 isolated from seaweed Ecklonia cava.</title>
        <authorList>
            <person name="Choi S."/>
            <person name="Seong C."/>
        </authorList>
    </citation>
    <scope>NUCLEOTIDE SEQUENCE [LARGE SCALE GENOMIC DNA]</scope>
    <source>
        <strain evidence="2 3">ECD12</strain>
    </source>
</reference>
<sequence length="229" mass="26421">MKNYLVLIALVTFCFCVRSQENEKSKTLDNKYLEDQFYIGLGYNFLLEKPTNVVQRSLSYNLQTGFIKDIPFNQRRNFGIGIGFGYATNSYYSNIVANEADNNIVYTVLDTSDFDRNKLETHAIEIPLELRWRTSTADEYKFWRIYAGAKFGYVFSGSSRIVSDSNTMRFSNNDIQSIQYGLQLSFGYNTWNIQAYYGLNPLLEDGTALENGETIDIRALRIGIIFYIL</sequence>
<comment type="caution">
    <text evidence="2">The sequence shown here is derived from an EMBL/GenBank/DDBJ whole genome shotgun (WGS) entry which is preliminary data.</text>
</comment>
<protein>
    <recommendedName>
        <fullName evidence="1">Outer membrane protein beta-barrel domain-containing protein</fullName>
    </recommendedName>
</protein>
<gene>
    <name evidence="2" type="ORF">DKG77_00495</name>
</gene>
<keyword evidence="3" id="KW-1185">Reference proteome</keyword>
<evidence type="ECO:0000259" key="1">
    <source>
        <dbReference type="Pfam" id="PF13568"/>
    </source>
</evidence>
<organism evidence="2 3">
    <name type="scientific">Flagellimonas aquimarina</name>
    <dbReference type="NCBI Taxonomy" id="2201895"/>
    <lineage>
        <taxon>Bacteria</taxon>
        <taxon>Pseudomonadati</taxon>
        <taxon>Bacteroidota</taxon>
        <taxon>Flavobacteriia</taxon>
        <taxon>Flavobacteriales</taxon>
        <taxon>Flavobacteriaceae</taxon>
        <taxon>Flagellimonas</taxon>
    </lineage>
</organism>
<name>A0A316KYQ3_9FLAO</name>
<dbReference type="AlphaFoldDB" id="A0A316KYQ3"/>
<dbReference type="RefSeq" id="WP_109659156.1">
    <property type="nucleotide sequence ID" value="NZ_QGEG01000001.1"/>
</dbReference>
<accession>A0A316KYQ3</accession>
<dbReference type="EMBL" id="QGEG01000001">
    <property type="protein sequence ID" value="PWL39352.1"/>
    <property type="molecule type" value="Genomic_DNA"/>
</dbReference>
<dbReference type="OrthoDB" id="959017at2"/>
<feature type="domain" description="Outer membrane protein beta-barrel" evidence="1">
    <location>
        <begin position="20"/>
        <end position="203"/>
    </location>
</feature>
<evidence type="ECO:0000313" key="3">
    <source>
        <dbReference type="Proteomes" id="UP000245762"/>
    </source>
</evidence>
<dbReference type="Proteomes" id="UP000245762">
    <property type="component" value="Unassembled WGS sequence"/>
</dbReference>
<proteinExistence type="predicted"/>
<evidence type="ECO:0000313" key="2">
    <source>
        <dbReference type="EMBL" id="PWL39352.1"/>
    </source>
</evidence>